<evidence type="ECO:0000313" key="3">
    <source>
        <dbReference type="Proteomes" id="UP000230709"/>
    </source>
</evidence>
<evidence type="ECO:0000256" key="1">
    <source>
        <dbReference type="SAM" id="MobiDB-lite"/>
    </source>
</evidence>
<protein>
    <submittedName>
        <fullName evidence="2">Uncharacterized protein</fullName>
    </submittedName>
</protein>
<evidence type="ECO:0000313" key="2">
    <source>
        <dbReference type="EMBL" id="ATQ68372.1"/>
    </source>
</evidence>
<name>A0A2D2D083_METT3</name>
<feature type="region of interest" description="Disordered" evidence="1">
    <location>
        <begin position="28"/>
        <end position="75"/>
    </location>
</feature>
<dbReference type="AlphaFoldDB" id="A0A2D2D083"/>
<dbReference type="KEGG" id="mtw:CQW49_11135"/>
<feature type="compositionally biased region" description="Low complexity" evidence="1">
    <location>
        <begin position="29"/>
        <end position="45"/>
    </location>
</feature>
<accession>A0A2D2D083</accession>
<dbReference type="EMBL" id="CP023737">
    <property type="protein sequence ID" value="ATQ68372.1"/>
    <property type="molecule type" value="Genomic_DNA"/>
</dbReference>
<sequence length="90" mass="9509">MQGKAAPATLLLDQRGEGSEVAWRAVAEPGAAPPSDLDPSAAPWAGGRIGRPWPPRNDRRQRAASDSTTGRKSAFGGRLLMMIAGSIERE</sequence>
<dbReference type="Proteomes" id="UP000230709">
    <property type="component" value="Chromosome"/>
</dbReference>
<proteinExistence type="predicted"/>
<organism evidence="2 3">
    <name type="scientific">Methylosinus trichosporium (strain ATCC 35070 / NCIMB 11131 / UNIQEM 75 / OB3b)</name>
    <dbReference type="NCBI Taxonomy" id="595536"/>
    <lineage>
        <taxon>Bacteria</taxon>
        <taxon>Pseudomonadati</taxon>
        <taxon>Pseudomonadota</taxon>
        <taxon>Alphaproteobacteria</taxon>
        <taxon>Hyphomicrobiales</taxon>
        <taxon>Methylocystaceae</taxon>
        <taxon>Methylosinus</taxon>
    </lineage>
</organism>
<reference evidence="3" key="1">
    <citation type="submission" date="2017-10" db="EMBL/GenBank/DDBJ databases">
        <title>Completed PacBio SMRT sequence of Methylosinus trichosporium OB3b reveals presence of a third large plasmid.</title>
        <authorList>
            <person name="Charles T.C."/>
            <person name="Lynch M.D.J."/>
            <person name="Heil J.R."/>
            <person name="Cheng J."/>
        </authorList>
    </citation>
    <scope>NUCLEOTIDE SEQUENCE [LARGE SCALE GENOMIC DNA]</scope>
    <source>
        <strain evidence="3">OB3b</strain>
    </source>
</reference>
<gene>
    <name evidence="2" type="ORF">CQW49_11135</name>
</gene>
<keyword evidence="3" id="KW-1185">Reference proteome</keyword>